<feature type="region of interest" description="Disordered" evidence="1">
    <location>
        <begin position="791"/>
        <end position="833"/>
    </location>
</feature>
<dbReference type="InterPro" id="IPR019021">
    <property type="entry name" value="Mms22"/>
</dbReference>
<evidence type="ECO:0000313" key="3">
    <source>
        <dbReference type="Proteomes" id="UP001174936"/>
    </source>
</evidence>
<feature type="compositionally biased region" description="Low complexity" evidence="1">
    <location>
        <begin position="464"/>
        <end position="478"/>
    </location>
</feature>
<feature type="compositionally biased region" description="Low complexity" evidence="1">
    <location>
        <begin position="24"/>
        <end position="41"/>
    </location>
</feature>
<dbReference type="GO" id="GO:0005634">
    <property type="term" value="C:nucleus"/>
    <property type="evidence" value="ECO:0007669"/>
    <property type="project" value="InterPro"/>
</dbReference>
<sequence length="2201" mass="244915">MTNWRELGEVPDSDDENFDDDLLDTALLEDAVPVVDPTPAVHKPRASPDDADIWSVPDSSPLRASQTRLSTKSQPPPKLNGPVQRPSTPTEQHAADTTPAAALEDTPDQSVGPRGPLAAQELSFPEDDISSSYLKLPVSPILSSPLSSPPSLRGVSPPPSFRDFSPPSPSARALTRAASPRPARVSPTAPIRPRISADDDVEESRQASIRLERSLRPRKPIQQHPYLLESAQYSNFMKSHGVKPVKVPVEADHSRKRAQGEDSQEQDFEADESQTGSQDGLLQSSQLLFNAEDERDELAPSPSPPRTSPTGVGLRASSQPLGSAHTPLTSFSDDEADLPPLDRLFQGPANPRVRSLKRKSSQLLSSGRKRRWNQLPSSCLSSSPHRQLVAPPSIWDLSSSPPEFQGEYQEPSQILGATSPTRHPRSLPSLPTSAAPSSARMQRSGAPRAPIPIDEDEDDDPSDSDSSTSSRSSVSGSEVIRKNGRRIRGVLPASWLRLDQGKNKPVARKERSPEPAPIPIPKRGVALPKQTTPGRPTGTQFPFDFDESDEEPSQEQRRVEKRARPASTAPPIVIFDDGGDPSDMEEDSIDPMSSGRKRRSGSPSGPRAKRPKTTFTDHPRKPRQPRITEILGRSKSTSSAGLKHGKTSKSSRKGHKGSSAKSVVRRRAATPPLLSILDVMEPQAPKFVKIAARAVKKRKNLGRTSPSRKVISLATRGDNVDALSALHDWKSGRTRQKATVSPSTRRDVPKVRPALSELPSNSLQRPSPRSRPVSTFPRKLVRQGSLDAFVRVNNDQLPSTSPLTPSSTKHTKPRAPRGHPPEFRPAQLETEDHRLVRKRLRAHSRALDKFYRSRNVAPSLNGLSGYAETLYSSTPQPQIQARGGIVEESPRQDSRDQVNVKSRFRKKRSPRRVDPEAPQFARANDPLPFRAPVVEVEEVEIQGPQLQDKLRGLGPYGTQYTHHFEIFPLDTGTFFHESTLIGRGFVNKAADAALSEKIRHQRASISFALDGQNLRWGMWNDNVSSELGILFDWVTDQVCAETLPGEVTGTGAIEAAEFVLRYVLDSLSVDDDDTEKAFISRILELLSGFVGRVGSLNWSKEASKLKETQIEVCTRLSITALAVRSICQAPRNDTMLNLKVEGILKRIVSATVKGLLSYGTEDLRTLYGDLQRRSFLERGIRPDRWVANCWVVAMRVLESAGIPRSSFWDVSHSVMCAPSVVSGTDAEAFEELWLNMFTLLPLGEIDNDGVLIHGLRKVAPLEGWSLPQRLLKRVFQLYRSKCRQSPSFNEYCRALVGRCHSLVQQWGWYKCTSIIGTIFDFFGSENFANLRNEEVYKSPRFIEELGGNASLSVEPEDRCFHIFVKILALTIQRLKQLERPNDIKNLITRTLPNHNRQYLKEDTIHQRDLAALRNHHDLLCTLFWAAPPDLRPGLHLVEKLVVPGSAHKEACLINVRAWNQLARFVISGDEGGIAFRPFVVWSNNMFNQVLDQYLSAASDIEQQFRELSNETHQVSSEVRDEMIKRNKATAMDLLHSLLKASLDVLQHASSFEAATGALNVSQLQKVFTSLDFQSPEFDWGVLQVALDTFECFFARLDQASEHQYSSGFTDEVDSQIVDDAVLLVNEKLAKDFFWMARTIIGLPAKKSPNKQTQQAASVEKTVTLAGRIAARFAKDGLTKLSAYFSPGKYCLFPELPSNLATIERKHIPLFIAVLLKNSVFDFSDLGTMLGLWLLFITMPLQYLGHENYLGDILKRQGFGFMERVTVFVGVTPNYNTHVDMFSCAMHHMRKKLREAKSDFGLLKKHREDFKTALQIVMHRMKEDLALLRPDQAAHAAYVDFVRQVISLIKSHGVSICTIDPFFTQPGPDYSPPVQDPQLHMAGIVAYGVRLGERESSAVPQFFHYLWNNFKIALGNGRLEQERMILTKAMASEPNVLSFVLQYMIPTAVLACERVSEAWLLLEVYVLAAEDILVGKCLPRELTRNEVEHATGMISGVLAWFESLRSSQGGRVTPRQLYIMKLLAVAVEAVQPSLRTYLYSEQGDQAVTVERAVESMRGFVAEARAHVRDVLNLPDAQGAVEDSIRVNALLAGLSGEGGFRGGRDMKVQEFASVVVTDVKRNWTVSEERVMVQMAAGRICTPSATQTGQGTMYGPWEGRVLLRGWWALVGRWKLGRAEEECRDKGRGGGRRKVRMVVEDEMIF</sequence>
<feature type="compositionally biased region" description="Low complexity" evidence="1">
    <location>
        <begin position="426"/>
        <end position="440"/>
    </location>
</feature>
<feature type="compositionally biased region" description="Basic and acidic residues" evidence="1">
    <location>
        <begin position="888"/>
        <end position="898"/>
    </location>
</feature>
<organism evidence="2 3">
    <name type="scientific">Cercophora newfieldiana</name>
    <dbReference type="NCBI Taxonomy" id="92897"/>
    <lineage>
        <taxon>Eukaryota</taxon>
        <taxon>Fungi</taxon>
        <taxon>Dikarya</taxon>
        <taxon>Ascomycota</taxon>
        <taxon>Pezizomycotina</taxon>
        <taxon>Sordariomycetes</taxon>
        <taxon>Sordariomycetidae</taxon>
        <taxon>Sordariales</taxon>
        <taxon>Lasiosphaeriaceae</taxon>
        <taxon>Cercophora</taxon>
    </lineage>
</organism>
<reference evidence="2" key="1">
    <citation type="submission" date="2023-06" db="EMBL/GenBank/DDBJ databases">
        <title>Genome-scale phylogeny and comparative genomics of the fungal order Sordariales.</title>
        <authorList>
            <consortium name="Lawrence Berkeley National Laboratory"/>
            <person name="Hensen N."/>
            <person name="Bonometti L."/>
            <person name="Westerberg I."/>
            <person name="Brannstrom I.O."/>
            <person name="Guillou S."/>
            <person name="Cros-Aarteil S."/>
            <person name="Calhoun S."/>
            <person name="Haridas S."/>
            <person name="Kuo A."/>
            <person name="Mondo S."/>
            <person name="Pangilinan J."/>
            <person name="Riley R."/>
            <person name="Labutti K."/>
            <person name="Andreopoulos B."/>
            <person name="Lipzen A."/>
            <person name="Chen C."/>
            <person name="Yanf M."/>
            <person name="Daum C."/>
            <person name="Ng V."/>
            <person name="Clum A."/>
            <person name="Steindorff A."/>
            <person name="Ohm R."/>
            <person name="Martin F."/>
            <person name="Silar P."/>
            <person name="Natvig D."/>
            <person name="Lalanne C."/>
            <person name="Gautier V."/>
            <person name="Ament-Velasquez S.L."/>
            <person name="Kruys A."/>
            <person name="Hutchinson M.I."/>
            <person name="Powell A.J."/>
            <person name="Barry K."/>
            <person name="Miller A.N."/>
            <person name="Grigoriev I.V."/>
            <person name="Debuchy R."/>
            <person name="Gladieux P."/>
            <person name="Thoren M.H."/>
            <person name="Johannesson H."/>
        </authorList>
    </citation>
    <scope>NUCLEOTIDE SEQUENCE</scope>
    <source>
        <strain evidence="2">SMH2532-1</strain>
    </source>
</reference>
<feature type="compositionally biased region" description="Basic and acidic residues" evidence="1">
    <location>
        <begin position="499"/>
        <end position="513"/>
    </location>
</feature>
<dbReference type="PANTHER" id="PTHR28122:SF1">
    <property type="entry name" value="E3 UBIQUITIN-PROTEIN LIGASE SUBSTRATE RECEPTOR MMS22"/>
    <property type="match status" value="1"/>
</dbReference>
<feature type="compositionally biased region" description="Polar residues" evidence="1">
    <location>
        <begin position="316"/>
        <end position="331"/>
    </location>
</feature>
<evidence type="ECO:0000313" key="2">
    <source>
        <dbReference type="EMBL" id="KAK0651381.1"/>
    </source>
</evidence>
<dbReference type="GO" id="GO:0000724">
    <property type="term" value="P:double-strand break repair via homologous recombination"/>
    <property type="evidence" value="ECO:0007669"/>
    <property type="project" value="TreeGrafter"/>
</dbReference>
<dbReference type="EMBL" id="JAULSV010000002">
    <property type="protein sequence ID" value="KAK0651381.1"/>
    <property type="molecule type" value="Genomic_DNA"/>
</dbReference>
<comment type="caution">
    <text evidence="2">The sequence shown here is derived from an EMBL/GenBank/DDBJ whole genome shotgun (WGS) entry which is preliminary data.</text>
</comment>
<feature type="compositionally biased region" description="Acidic residues" evidence="1">
    <location>
        <begin position="453"/>
        <end position="463"/>
    </location>
</feature>
<proteinExistence type="predicted"/>
<keyword evidence="3" id="KW-1185">Reference proteome</keyword>
<feature type="compositionally biased region" description="Polar residues" evidence="1">
    <location>
        <begin position="410"/>
        <end position="421"/>
    </location>
</feature>
<dbReference type="GO" id="GO:0031297">
    <property type="term" value="P:replication fork processing"/>
    <property type="evidence" value="ECO:0007669"/>
    <property type="project" value="InterPro"/>
</dbReference>
<dbReference type="Pfam" id="PF09462">
    <property type="entry name" value="Mus7"/>
    <property type="match status" value="1"/>
</dbReference>
<feature type="compositionally biased region" description="Basic residues" evidence="1">
    <location>
        <begin position="643"/>
        <end position="668"/>
    </location>
</feature>
<feature type="region of interest" description="Disordered" evidence="1">
    <location>
        <begin position="874"/>
        <end position="924"/>
    </location>
</feature>
<accession>A0AA40CTW5</accession>
<feature type="compositionally biased region" description="Low complexity" evidence="1">
    <location>
        <begin position="139"/>
        <end position="173"/>
    </location>
</feature>
<protein>
    <submittedName>
        <fullName evidence="2">Mus7/MMS22 family-domain-containing protein</fullName>
    </submittedName>
</protein>
<dbReference type="GO" id="GO:0035361">
    <property type="term" value="C:Cul8-RING ubiquitin ligase complex"/>
    <property type="evidence" value="ECO:0007669"/>
    <property type="project" value="TreeGrafter"/>
</dbReference>
<feature type="region of interest" description="Disordered" evidence="1">
    <location>
        <begin position="244"/>
        <end position="673"/>
    </location>
</feature>
<feature type="region of interest" description="Disordered" evidence="1">
    <location>
        <begin position="731"/>
        <end position="778"/>
    </location>
</feature>
<feature type="region of interest" description="Disordered" evidence="1">
    <location>
        <begin position="139"/>
        <end position="223"/>
    </location>
</feature>
<gene>
    <name evidence="2" type="ORF">B0T16DRAFT_503571</name>
</gene>
<name>A0AA40CTW5_9PEZI</name>
<dbReference type="PANTHER" id="PTHR28122">
    <property type="entry name" value="E3 UBIQUITIN-PROTEIN LIGASE SUBSTRATE RECEPTOR MMS22"/>
    <property type="match status" value="1"/>
</dbReference>
<feature type="compositionally biased region" description="Acidic residues" evidence="1">
    <location>
        <begin position="577"/>
        <end position="589"/>
    </location>
</feature>
<feature type="compositionally biased region" description="Polar residues" evidence="1">
    <location>
        <begin position="758"/>
        <end position="767"/>
    </location>
</feature>
<feature type="region of interest" description="Disordered" evidence="1">
    <location>
        <begin position="1"/>
        <end position="124"/>
    </location>
</feature>
<feature type="compositionally biased region" description="Acidic residues" evidence="1">
    <location>
        <begin position="544"/>
        <end position="553"/>
    </location>
</feature>
<feature type="compositionally biased region" description="Polar residues" evidence="1">
    <location>
        <begin position="374"/>
        <end position="385"/>
    </location>
</feature>
<feature type="compositionally biased region" description="Acidic residues" evidence="1">
    <location>
        <begin position="9"/>
        <end position="23"/>
    </location>
</feature>
<feature type="compositionally biased region" description="Low complexity" evidence="1">
    <location>
        <begin position="797"/>
        <end position="808"/>
    </location>
</feature>
<feature type="compositionally biased region" description="Polar residues" evidence="1">
    <location>
        <begin position="529"/>
        <end position="540"/>
    </location>
</feature>
<dbReference type="Proteomes" id="UP001174936">
    <property type="component" value="Unassembled WGS sequence"/>
</dbReference>
<feature type="compositionally biased region" description="Acidic residues" evidence="1">
    <location>
        <begin position="262"/>
        <end position="272"/>
    </location>
</feature>
<feature type="compositionally biased region" description="Polar residues" evidence="1">
    <location>
        <begin position="62"/>
        <end position="73"/>
    </location>
</feature>
<evidence type="ECO:0000256" key="1">
    <source>
        <dbReference type="SAM" id="MobiDB-lite"/>
    </source>
</evidence>
<feature type="compositionally biased region" description="Low complexity" evidence="1">
    <location>
        <begin position="273"/>
        <end position="288"/>
    </location>
</feature>